<evidence type="ECO:0008006" key="3">
    <source>
        <dbReference type="Google" id="ProtNLM"/>
    </source>
</evidence>
<feature type="chain" id="PRO_5028183072" description="Lipoprotein" evidence="1">
    <location>
        <begin position="19"/>
        <end position="74"/>
    </location>
</feature>
<organism evidence="2">
    <name type="scientific">Sulfurimonas autotrophica</name>
    <dbReference type="NCBI Taxonomy" id="202747"/>
    <lineage>
        <taxon>Bacteria</taxon>
        <taxon>Pseudomonadati</taxon>
        <taxon>Campylobacterota</taxon>
        <taxon>Epsilonproteobacteria</taxon>
        <taxon>Campylobacterales</taxon>
        <taxon>Sulfurimonadaceae</taxon>
        <taxon>Sulfurimonas</taxon>
    </lineage>
</organism>
<proteinExistence type="predicted"/>
<evidence type="ECO:0000313" key="2">
    <source>
        <dbReference type="EMBL" id="HFB54251.1"/>
    </source>
</evidence>
<dbReference type="AlphaFoldDB" id="A0A7C3FYR2"/>
<dbReference type="Proteomes" id="UP000886390">
    <property type="component" value="Unassembled WGS sequence"/>
</dbReference>
<comment type="caution">
    <text evidence="2">The sequence shown here is derived from an EMBL/GenBank/DDBJ whole genome shotgun (WGS) entry which is preliminary data.</text>
</comment>
<protein>
    <recommendedName>
        <fullName evidence="3">Lipoprotein</fullName>
    </recommendedName>
</protein>
<name>A0A7C3FYR2_9BACT</name>
<accession>A0A7C3FYR2</accession>
<feature type="signal peptide" evidence="1">
    <location>
        <begin position="1"/>
        <end position="18"/>
    </location>
</feature>
<dbReference type="EMBL" id="DRNH01000319">
    <property type="protein sequence ID" value="HFB54251.1"/>
    <property type="molecule type" value="Genomic_DNA"/>
</dbReference>
<gene>
    <name evidence="2" type="ORF">ENJ67_05895</name>
</gene>
<sequence>MYKILLPFSLALVFSACAHVKITAAMCDQIASDPNAQIPQECRDYDKQKAYKAFDKVVDDKKVSDKDLEFNREK</sequence>
<dbReference type="PROSITE" id="PS51257">
    <property type="entry name" value="PROKAR_LIPOPROTEIN"/>
    <property type="match status" value="1"/>
</dbReference>
<reference evidence="2" key="1">
    <citation type="journal article" date="2020" name="mSystems">
        <title>Genome- and Community-Level Interaction Insights into Carbon Utilization and Element Cycling Functions of Hydrothermarchaeota in Hydrothermal Sediment.</title>
        <authorList>
            <person name="Zhou Z."/>
            <person name="Liu Y."/>
            <person name="Xu W."/>
            <person name="Pan J."/>
            <person name="Luo Z.H."/>
            <person name="Li M."/>
        </authorList>
    </citation>
    <scope>NUCLEOTIDE SEQUENCE [LARGE SCALE GENOMIC DNA]</scope>
    <source>
        <strain evidence="2">HyVt-507</strain>
    </source>
</reference>
<evidence type="ECO:0000256" key="1">
    <source>
        <dbReference type="SAM" id="SignalP"/>
    </source>
</evidence>
<keyword evidence="1" id="KW-0732">Signal</keyword>